<evidence type="ECO:0000256" key="1">
    <source>
        <dbReference type="ARBA" id="ARBA00023242"/>
    </source>
</evidence>
<evidence type="ECO:0000256" key="2">
    <source>
        <dbReference type="SAM" id="MobiDB-lite"/>
    </source>
</evidence>
<evidence type="ECO:0000259" key="3">
    <source>
        <dbReference type="PROSITE" id="PS50048"/>
    </source>
</evidence>
<dbReference type="GO" id="GO:0000981">
    <property type="term" value="F:DNA-binding transcription factor activity, RNA polymerase II-specific"/>
    <property type="evidence" value="ECO:0007669"/>
    <property type="project" value="InterPro"/>
</dbReference>
<comment type="caution">
    <text evidence="4">The sequence shown here is derived from an EMBL/GenBank/DDBJ whole genome shotgun (WGS) entry which is preliminary data.</text>
</comment>
<dbReference type="Gene3D" id="4.10.240.10">
    <property type="entry name" value="Zn(2)-C6 fungal-type DNA-binding domain"/>
    <property type="match status" value="1"/>
</dbReference>
<dbReference type="PROSITE" id="PS50048">
    <property type="entry name" value="ZN2_CY6_FUNGAL_2"/>
    <property type="match status" value="1"/>
</dbReference>
<dbReference type="EMBL" id="PXOG01000202">
    <property type="protein sequence ID" value="RGP67515.1"/>
    <property type="molecule type" value="Genomic_DNA"/>
</dbReference>
<dbReference type="SMART" id="SM00066">
    <property type="entry name" value="GAL4"/>
    <property type="match status" value="1"/>
</dbReference>
<protein>
    <submittedName>
        <fullName evidence="4">6-hydroxy-d-nicotine oxidase</fullName>
    </submittedName>
</protein>
<reference evidence="4 5" key="1">
    <citation type="journal article" date="2018" name="PLoS Pathog.">
        <title>Evolution of structural diversity of trichothecenes, a family of toxins produced by plant pathogenic and entomopathogenic fungi.</title>
        <authorList>
            <person name="Proctor R.H."/>
            <person name="McCormick S.P."/>
            <person name="Kim H.S."/>
            <person name="Cardoza R.E."/>
            <person name="Stanley A.M."/>
            <person name="Lindo L."/>
            <person name="Kelly A."/>
            <person name="Brown D.W."/>
            <person name="Lee T."/>
            <person name="Vaughan M.M."/>
            <person name="Alexander N.J."/>
            <person name="Busman M."/>
            <person name="Gutierrez S."/>
        </authorList>
    </citation>
    <scope>NUCLEOTIDE SEQUENCE [LARGE SCALE GENOMIC DNA]</scope>
    <source>
        <strain evidence="4 5">NRRL 20695</strain>
    </source>
</reference>
<name>A0A395S5J6_9HYPO</name>
<dbReference type="Proteomes" id="UP000266234">
    <property type="component" value="Unassembled WGS sequence"/>
</dbReference>
<dbReference type="AlphaFoldDB" id="A0A395S5J6"/>
<dbReference type="GO" id="GO:0008270">
    <property type="term" value="F:zinc ion binding"/>
    <property type="evidence" value="ECO:0007669"/>
    <property type="project" value="InterPro"/>
</dbReference>
<sequence length="620" mass="68896">MAAPGAMLPGVEAMQMQAAPPRQRRAQRQTSSCFECRRRKQKCSQGQPCTNCFRRFPTPDCVYEIKSSRRASPVITQPELPPTVNIRDGPYSHLSPAAIQSALYYIGDRLPDSSSPSAGSPCLIKGSSTALSTPSLTSLWKPYPTAATPYGDTDETIAKTIQTIKAQNIKSFKRSCLEEGIIKKLSGDDAMDLGYPIGGSVTQLNYLPMRPTKINKDLVRIHGQPDPGNEFMKVWIPCTLQDPLLLQIVLFTSACFLTETGAMPKKLRHIYQGHVYFMLNKQLGDSNAQQNDTLMLAVVQMIADSWYWGETDHLTAHLIGLKGLVRMRGGLGKLGMRGYLAKMILIHDIAMALAHEIKPSMYGHPEFPFNDPRRTPIKTAYNTPLLCNWQSFRECSNSLQLHPSTADILDKVRSLFSDVLSLPRDPSAKQIEKVLVNATRSYHDISGLPESTPSLRSSCTSSRSSTVEVSHQSPRSFSTGSSLPIDMPDLMYGVVRQIALIYCKAISTRSPISSACSEGNINVIWFDIWKYGLPAWKSTKFGRLIKTLTVSTMMSLGMDDWHLFLDISKTAFRIQRWLAEGEDTGITKQLMGGQAVVDQYDEFAMEGACPKYDLPEDDET</sequence>
<feature type="region of interest" description="Disordered" evidence="2">
    <location>
        <begin position="1"/>
        <end position="26"/>
    </location>
</feature>
<evidence type="ECO:0000313" key="4">
    <source>
        <dbReference type="EMBL" id="RGP67515.1"/>
    </source>
</evidence>
<gene>
    <name evidence="4" type="ORF">FLONG3_8441</name>
</gene>
<proteinExistence type="predicted"/>
<feature type="compositionally biased region" description="Low complexity" evidence="2">
    <location>
        <begin position="451"/>
        <end position="473"/>
    </location>
</feature>
<dbReference type="InterPro" id="IPR036864">
    <property type="entry name" value="Zn2-C6_fun-type_DNA-bd_sf"/>
</dbReference>
<evidence type="ECO:0000313" key="5">
    <source>
        <dbReference type="Proteomes" id="UP000266234"/>
    </source>
</evidence>
<dbReference type="CDD" id="cd00067">
    <property type="entry name" value="GAL4"/>
    <property type="match status" value="1"/>
</dbReference>
<dbReference type="OrthoDB" id="415825at2759"/>
<dbReference type="Pfam" id="PF11951">
    <property type="entry name" value="Fungal_trans_2"/>
    <property type="match status" value="1"/>
</dbReference>
<keyword evidence="1" id="KW-0539">Nucleus</keyword>
<dbReference type="SUPFAM" id="SSF57701">
    <property type="entry name" value="Zn2/Cys6 DNA-binding domain"/>
    <property type="match status" value="1"/>
</dbReference>
<feature type="region of interest" description="Disordered" evidence="2">
    <location>
        <begin position="449"/>
        <end position="477"/>
    </location>
</feature>
<dbReference type="PANTHER" id="PTHR37540">
    <property type="entry name" value="TRANSCRIPTION FACTOR (ACR-2), PUTATIVE-RELATED-RELATED"/>
    <property type="match status" value="1"/>
</dbReference>
<feature type="domain" description="Zn(2)-C6 fungal-type" evidence="3">
    <location>
        <begin position="32"/>
        <end position="63"/>
    </location>
</feature>
<organism evidence="4 5">
    <name type="scientific">Fusarium longipes</name>
    <dbReference type="NCBI Taxonomy" id="694270"/>
    <lineage>
        <taxon>Eukaryota</taxon>
        <taxon>Fungi</taxon>
        <taxon>Dikarya</taxon>
        <taxon>Ascomycota</taxon>
        <taxon>Pezizomycotina</taxon>
        <taxon>Sordariomycetes</taxon>
        <taxon>Hypocreomycetidae</taxon>
        <taxon>Hypocreales</taxon>
        <taxon>Nectriaceae</taxon>
        <taxon>Fusarium</taxon>
    </lineage>
</organism>
<accession>A0A395S5J6</accession>
<dbReference type="Pfam" id="PF00172">
    <property type="entry name" value="Zn_clus"/>
    <property type="match status" value="1"/>
</dbReference>
<dbReference type="STRING" id="694270.A0A395S5J6"/>
<keyword evidence="5" id="KW-1185">Reference proteome</keyword>
<dbReference type="InterPro" id="IPR021858">
    <property type="entry name" value="Fun_TF"/>
</dbReference>
<dbReference type="PROSITE" id="PS00463">
    <property type="entry name" value="ZN2_CY6_FUNGAL_1"/>
    <property type="match status" value="1"/>
</dbReference>
<dbReference type="InterPro" id="IPR001138">
    <property type="entry name" value="Zn2Cys6_DnaBD"/>
</dbReference>
<dbReference type="PANTHER" id="PTHR37540:SF9">
    <property type="entry name" value="ZN(2)-C6 FUNGAL-TYPE DOMAIN-CONTAINING PROTEIN"/>
    <property type="match status" value="1"/>
</dbReference>